<dbReference type="RefSeq" id="XP_044919526.1">
    <property type="nucleotide sequence ID" value="XM_045063591.1"/>
</dbReference>
<evidence type="ECO:0000313" key="4">
    <source>
        <dbReference type="RefSeq" id="XP_044919527.1"/>
    </source>
</evidence>
<feature type="compositionally biased region" description="Low complexity" evidence="1">
    <location>
        <begin position="41"/>
        <end position="56"/>
    </location>
</feature>
<reference evidence="3 4" key="1">
    <citation type="submission" date="2025-04" db="UniProtKB">
        <authorList>
            <consortium name="RefSeq"/>
        </authorList>
    </citation>
    <scope>IDENTIFICATION</scope>
    <source>
        <tissue evidence="3 4">Brain</tissue>
    </source>
</reference>
<organism evidence="2 3">
    <name type="scientific">Mustela putorius furo</name>
    <name type="common">European domestic ferret</name>
    <name type="synonym">Mustela furo</name>
    <dbReference type="NCBI Taxonomy" id="9669"/>
    <lineage>
        <taxon>Eukaryota</taxon>
        <taxon>Metazoa</taxon>
        <taxon>Chordata</taxon>
        <taxon>Craniata</taxon>
        <taxon>Vertebrata</taxon>
        <taxon>Euteleostomi</taxon>
        <taxon>Mammalia</taxon>
        <taxon>Eutheria</taxon>
        <taxon>Laurasiatheria</taxon>
        <taxon>Carnivora</taxon>
        <taxon>Caniformia</taxon>
        <taxon>Musteloidea</taxon>
        <taxon>Mustelidae</taxon>
        <taxon>Mustelinae</taxon>
        <taxon>Mustela</taxon>
    </lineage>
</organism>
<feature type="region of interest" description="Disordered" evidence="1">
    <location>
        <begin position="132"/>
        <end position="171"/>
    </location>
</feature>
<evidence type="ECO:0000313" key="5">
    <source>
        <dbReference type="RefSeq" id="XP_044919528.1"/>
    </source>
</evidence>
<dbReference type="AlphaFoldDB" id="A0A8U0UME4"/>
<proteinExistence type="predicted"/>
<evidence type="ECO:0000256" key="1">
    <source>
        <dbReference type="SAM" id="MobiDB-lite"/>
    </source>
</evidence>
<evidence type="ECO:0000313" key="3">
    <source>
        <dbReference type="RefSeq" id="XP_044919526.1"/>
    </source>
</evidence>
<sequence>MLPHPADQSLGSLFPSHPRGAGLMAPLPRPVLARGTPPRPGLTRSPPSLRPSLSRPQAPAVLGPGSLRSGALSHRSRVTPCLCPSGPTGTRALPGRPPTLALPPQVFRLTAHVVVRTLRPRGDQSQSFWDREATRGNPDLSSPTACVPRGQAQQTWPRERRRCQPLSHGGAGPHLCRPLGPAGNHSPSPPDTWSDQGPGCCPGSHVHDAEAGSGRTKGGRALHTRAPTLGSASTDPLVSLPSAFLEGAGAGQVEQRAKPPPPPQATAPWGGQAEEGLFLGAPSPSALRMPPSPPALVQRKEFGGTRKKIWLLFSKLESIIIGG</sequence>
<evidence type="ECO:0000313" key="2">
    <source>
        <dbReference type="Proteomes" id="UP000000715"/>
    </source>
</evidence>
<dbReference type="GeneID" id="106007424"/>
<feature type="region of interest" description="Disordered" evidence="1">
    <location>
        <begin position="205"/>
        <end position="235"/>
    </location>
</feature>
<feature type="region of interest" description="Disordered" evidence="1">
    <location>
        <begin position="1"/>
        <end position="73"/>
    </location>
</feature>
<feature type="region of interest" description="Disordered" evidence="1">
    <location>
        <begin position="249"/>
        <end position="271"/>
    </location>
</feature>
<name>A0A8U0UME4_MUSPF</name>
<dbReference type="RefSeq" id="XP_044919527.1">
    <property type="nucleotide sequence ID" value="XM_045063592.1"/>
</dbReference>
<protein>
    <submittedName>
        <fullName evidence="3 4">Uncharacterized protein DKFZp434B061-like</fullName>
    </submittedName>
</protein>
<gene>
    <name evidence="3 4 5" type="primary">LOC106007424</name>
</gene>
<dbReference type="RefSeq" id="XP_044919528.1">
    <property type="nucleotide sequence ID" value="XM_045063593.1"/>
</dbReference>
<accession>A0A8U0UME4</accession>
<keyword evidence="2" id="KW-1185">Reference proteome</keyword>
<dbReference type="Proteomes" id="UP000000715">
    <property type="component" value="Unplaced"/>
</dbReference>